<evidence type="ECO:0000256" key="6">
    <source>
        <dbReference type="ARBA" id="ARBA00023157"/>
    </source>
</evidence>
<protein>
    <submittedName>
        <fullName evidence="11">Angiopoietin-1</fullName>
    </submittedName>
</protein>
<keyword evidence="12" id="KW-1185">Reference proteome</keyword>
<accession>A0AA47NSI8</accession>
<organism evidence="11 12">
    <name type="scientific">Merluccius polli</name>
    <name type="common">Benguela hake</name>
    <name type="synonym">Merluccius cadenati</name>
    <dbReference type="NCBI Taxonomy" id="89951"/>
    <lineage>
        <taxon>Eukaryota</taxon>
        <taxon>Metazoa</taxon>
        <taxon>Chordata</taxon>
        <taxon>Craniata</taxon>
        <taxon>Vertebrata</taxon>
        <taxon>Euteleostomi</taxon>
        <taxon>Actinopterygii</taxon>
        <taxon>Neopterygii</taxon>
        <taxon>Teleostei</taxon>
        <taxon>Neoteleostei</taxon>
        <taxon>Acanthomorphata</taxon>
        <taxon>Zeiogadaria</taxon>
        <taxon>Gadariae</taxon>
        <taxon>Gadiformes</taxon>
        <taxon>Gadoidei</taxon>
        <taxon>Merlucciidae</taxon>
        <taxon>Merluccius</taxon>
    </lineage>
</organism>
<dbReference type="Pfam" id="PF00147">
    <property type="entry name" value="Fibrinogen_C"/>
    <property type="match status" value="1"/>
</dbReference>
<evidence type="ECO:0000256" key="5">
    <source>
        <dbReference type="ARBA" id="ARBA00023054"/>
    </source>
</evidence>
<dbReference type="GO" id="GO:0005576">
    <property type="term" value="C:extracellular region"/>
    <property type="evidence" value="ECO:0007669"/>
    <property type="project" value="UniProtKB-SubCell"/>
</dbReference>
<dbReference type="EMBL" id="JAOPHQ010005126">
    <property type="protein sequence ID" value="KAK0136806.1"/>
    <property type="molecule type" value="Genomic_DNA"/>
</dbReference>
<reference evidence="11" key="1">
    <citation type="journal article" date="2023" name="Front. Mar. Sci.">
        <title>A new Merluccius polli reference genome to investigate the effects of global change in West African waters.</title>
        <authorList>
            <person name="Mateo J.L."/>
            <person name="Blanco-Fernandez C."/>
            <person name="Garcia-Vazquez E."/>
            <person name="Machado-Schiaffino G."/>
        </authorList>
    </citation>
    <scope>NUCLEOTIDE SEQUENCE</scope>
    <source>
        <strain evidence="11">C29</strain>
        <tissue evidence="11">Fin</tissue>
    </source>
</reference>
<keyword evidence="6" id="KW-1015">Disulfide bond</keyword>
<proteinExistence type="predicted"/>
<evidence type="ECO:0000313" key="11">
    <source>
        <dbReference type="EMBL" id="KAK0136806.1"/>
    </source>
</evidence>
<dbReference type="InterPro" id="IPR002181">
    <property type="entry name" value="Fibrinogen_a/b/g_C_dom"/>
</dbReference>
<comment type="subcellular location">
    <subcellularLocation>
        <location evidence="1">Secreted</location>
    </subcellularLocation>
</comment>
<evidence type="ECO:0000256" key="9">
    <source>
        <dbReference type="SAM" id="MobiDB-lite"/>
    </source>
</evidence>
<dbReference type="Gene3D" id="3.90.215.10">
    <property type="entry name" value="Gamma Fibrinogen, chain A, domain 1"/>
    <property type="match status" value="1"/>
</dbReference>
<dbReference type="InterPro" id="IPR037579">
    <property type="entry name" value="FIB_ANG-like"/>
</dbReference>
<evidence type="ECO:0000256" key="3">
    <source>
        <dbReference type="ARBA" id="ARBA00022657"/>
    </source>
</evidence>
<dbReference type="CDD" id="cd00087">
    <property type="entry name" value="FReD"/>
    <property type="match status" value="1"/>
</dbReference>
<evidence type="ECO:0000256" key="1">
    <source>
        <dbReference type="ARBA" id="ARBA00004613"/>
    </source>
</evidence>
<evidence type="ECO:0000256" key="4">
    <source>
        <dbReference type="ARBA" id="ARBA00022729"/>
    </source>
</evidence>
<keyword evidence="5 8" id="KW-0175">Coiled coil</keyword>
<dbReference type="InterPro" id="IPR014716">
    <property type="entry name" value="Fibrinogen_a/b/g_C_1"/>
</dbReference>
<comment type="caution">
    <text evidence="11">The sequence shown here is derived from an EMBL/GenBank/DDBJ whole genome shotgun (WGS) entry which is preliminary data.</text>
</comment>
<evidence type="ECO:0000256" key="2">
    <source>
        <dbReference type="ARBA" id="ARBA00022525"/>
    </source>
</evidence>
<feature type="region of interest" description="Disordered" evidence="9">
    <location>
        <begin position="97"/>
        <end position="120"/>
    </location>
</feature>
<name>A0AA47NSI8_MERPO</name>
<dbReference type="Pfam" id="PF25443">
    <property type="entry name" value="ANG-1"/>
    <property type="match status" value="1"/>
</dbReference>
<dbReference type="FunFam" id="3.90.215.10:FF:000001">
    <property type="entry name" value="Tenascin isoform 1"/>
    <property type="match status" value="1"/>
</dbReference>
<keyword evidence="3" id="KW-0037">Angiogenesis</keyword>
<keyword evidence="2" id="KW-0964">Secreted</keyword>
<keyword evidence="7" id="KW-0325">Glycoprotein</keyword>
<dbReference type="SMART" id="SM00186">
    <property type="entry name" value="FBG"/>
    <property type="match status" value="1"/>
</dbReference>
<dbReference type="InterPro" id="IPR020837">
    <property type="entry name" value="Fibrinogen_CS"/>
</dbReference>
<dbReference type="PANTHER" id="PTHR47221:SF6">
    <property type="entry name" value="FIBRINOGEN ALPHA CHAIN"/>
    <property type="match status" value="1"/>
</dbReference>
<gene>
    <name evidence="11" type="primary">ANGPT1</name>
    <name evidence="11" type="ORF">N1851_027017</name>
</gene>
<dbReference type="Proteomes" id="UP001174136">
    <property type="component" value="Unassembled WGS sequence"/>
</dbReference>
<sequence length="536" mass="60312">MFSLGVTDIDPRRGQPETPSTMRAVQLLTVLLIGCLLVAGATSGERGVSRRSQKRGKTTGGGGGGVEKRRKLHRLQQGRCSYTFVLPESGACSDPWPPPTGGGGVVRSVQRDGPPAEHRWSPEKLQNLETAMRNTTQWLQKLEVSMQWGAGHDRAQLHHQAVQDQTATMLELGSSLLNHTTLQTHKLSLVEAKVLNQTSRMEVQLLENSLSTNRLEKELLLQTNQINWLHHHNSRLEQKVQMLESQQRGELEDLKEDKNKLQALVKSQMISMESLEQQLMVARSNSTALQMTHAQLMESVHTLMNMVVSTTGLPPAVQRWRDCADVYKAGHSSSGLYNIYITNISHPIQVYCDMETSGGGWLVFQKRFDGSVNFQRTWREYKMGFGDPLGEQWLGTEVLHQLSMLGQYSLRVELQDWEGNQVYSQYDRFSLASEKHGYRLVARGYSGTAGRQSSLSSHRTAFSTSDQDNDNCDTCKCALMLTGGWWFDACGLSNLNGMFYSPGHNIRKLNGIKWHHFRGPSYSLHSTAMMVRPYDF</sequence>
<dbReference type="GO" id="GO:0007596">
    <property type="term" value="P:blood coagulation"/>
    <property type="evidence" value="ECO:0007669"/>
    <property type="project" value="InterPro"/>
</dbReference>
<dbReference type="AlphaFoldDB" id="A0AA47NSI8"/>
<dbReference type="InterPro" id="IPR036056">
    <property type="entry name" value="Fibrinogen-like_C"/>
</dbReference>
<dbReference type="NCBIfam" id="NF040941">
    <property type="entry name" value="GGGWT_bact"/>
    <property type="match status" value="1"/>
</dbReference>
<dbReference type="PROSITE" id="PS51406">
    <property type="entry name" value="FIBRINOGEN_C_2"/>
    <property type="match status" value="1"/>
</dbReference>
<feature type="coiled-coil region" evidence="8">
    <location>
        <begin position="244"/>
        <end position="278"/>
    </location>
</feature>
<feature type="region of interest" description="Disordered" evidence="9">
    <location>
        <begin position="44"/>
        <end position="72"/>
    </location>
</feature>
<evidence type="ECO:0000256" key="8">
    <source>
        <dbReference type="SAM" id="Coils"/>
    </source>
</evidence>
<dbReference type="InterPro" id="IPR057439">
    <property type="entry name" value="ANG-1/2/4"/>
</dbReference>
<feature type="domain" description="Fibrinogen C-terminal" evidence="10">
    <location>
        <begin position="314"/>
        <end position="535"/>
    </location>
</feature>
<evidence type="ECO:0000259" key="10">
    <source>
        <dbReference type="PROSITE" id="PS51406"/>
    </source>
</evidence>
<dbReference type="GO" id="GO:0001525">
    <property type="term" value="P:angiogenesis"/>
    <property type="evidence" value="ECO:0007669"/>
    <property type="project" value="UniProtKB-KW"/>
</dbReference>
<dbReference type="PANTHER" id="PTHR47221">
    <property type="entry name" value="FIBRINOGEN ALPHA CHAIN"/>
    <property type="match status" value="1"/>
</dbReference>
<dbReference type="SUPFAM" id="SSF56496">
    <property type="entry name" value="Fibrinogen C-terminal domain-like"/>
    <property type="match status" value="1"/>
</dbReference>
<keyword evidence="4" id="KW-0732">Signal</keyword>
<evidence type="ECO:0000256" key="7">
    <source>
        <dbReference type="ARBA" id="ARBA00023180"/>
    </source>
</evidence>
<evidence type="ECO:0000313" key="12">
    <source>
        <dbReference type="Proteomes" id="UP001174136"/>
    </source>
</evidence>
<feature type="region of interest" description="Disordered" evidence="9">
    <location>
        <begin position="1"/>
        <end position="20"/>
    </location>
</feature>
<dbReference type="PROSITE" id="PS00514">
    <property type="entry name" value="FIBRINOGEN_C_1"/>
    <property type="match status" value="1"/>
</dbReference>